<dbReference type="GO" id="GO:0000976">
    <property type="term" value="F:transcription cis-regulatory region binding"/>
    <property type="evidence" value="ECO:0007669"/>
    <property type="project" value="TreeGrafter"/>
</dbReference>
<feature type="domain" description="HTH lysR-type" evidence="5">
    <location>
        <begin position="1"/>
        <end position="57"/>
    </location>
</feature>
<evidence type="ECO:0000313" key="6">
    <source>
        <dbReference type="EMBL" id="SDG23611.1"/>
    </source>
</evidence>
<name>A0A1G7SKZ0_9PSED</name>
<organism evidence="6 7">
    <name type="scientific">Pseudomonas abietaniphila</name>
    <dbReference type="NCBI Taxonomy" id="89065"/>
    <lineage>
        <taxon>Bacteria</taxon>
        <taxon>Pseudomonadati</taxon>
        <taxon>Pseudomonadota</taxon>
        <taxon>Gammaproteobacteria</taxon>
        <taxon>Pseudomonadales</taxon>
        <taxon>Pseudomonadaceae</taxon>
        <taxon>Pseudomonas</taxon>
    </lineage>
</organism>
<dbReference type="PANTHER" id="PTHR30126">
    <property type="entry name" value="HTH-TYPE TRANSCRIPTIONAL REGULATOR"/>
    <property type="match status" value="1"/>
</dbReference>
<reference evidence="7" key="1">
    <citation type="submission" date="2016-10" db="EMBL/GenBank/DDBJ databases">
        <authorList>
            <person name="Varghese N."/>
            <person name="Submissions S."/>
        </authorList>
    </citation>
    <scope>NUCLEOTIDE SEQUENCE [LARGE SCALE GENOMIC DNA]</scope>
    <source>
        <strain evidence="7">ATCC 700689</strain>
    </source>
</reference>
<evidence type="ECO:0000256" key="4">
    <source>
        <dbReference type="ARBA" id="ARBA00023163"/>
    </source>
</evidence>
<keyword evidence="7" id="KW-1185">Reference proteome</keyword>
<sequence>MIRELKTFLTVERLGTFVAAGNQIGLTQSAVSAQIRTLEKALGTKLFDRSGRSATLNAAGQRALPMAREIVELYERMATPSADSGYFGELVIGAIATVQTGLLPDALVQLNTQAPTVEAKVVPGVSQTLLNSVDAGEIDLAILIRPPFALPKELSLEVIEREPFVLIAPVQIEGDDALQLLRDSRFVRYDRHSFGGRQVTRFLREQKIETRPGLELDEVDAIVRMVEAGLGVSLVPRAGLWLERAAHIRIVELGALTFYRELALVMRHANRQLPLQRLFRECLAPKRL</sequence>
<dbReference type="InterPro" id="IPR000847">
    <property type="entry name" value="LysR_HTH_N"/>
</dbReference>
<dbReference type="OrthoDB" id="6654833at2"/>
<dbReference type="PRINTS" id="PR00039">
    <property type="entry name" value="HTHLYSR"/>
</dbReference>
<protein>
    <submittedName>
        <fullName evidence="6">DNA-binding transcriptional regulator, LysR family</fullName>
    </submittedName>
</protein>
<dbReference type="FunFam" id="1.10.10.10:FF:000001">
    <property type="entry name" value="LysR family transcriptional regulator"/>
    <property type="match status" value="1"/>
</dbReference>
<dbReference type="Proteomes" id="UP000182894">
    <property type="component" value="Unassembled WGS sequence"/>
</dbReference>
<comment type="similarity">
    <text evidence="1">Belongs to the LysR transcriptional regulatory family.</text>
</comment>
<evidence type="ECO:0000313" key="7">
    <source>
        <dbReference type="Proteomes" id="UP000182894"/>
    </source>
</evidence>
<dbReference type="EMBL" id="FNCO01000001">
    <property type="protein sequence ID" value="SDG23611.1"/>
    <property type="molecule type" value="Genomic_DNA"/>
</dbReference>
<proteinExistence type="inferred from homology"/>
<keyword evidence="3 6" id="KW-0238">DNA-binding</keyword>
<dbReference type="CDD" id="cd08427">
    <property type="entry name" value="PBP2_LTTR_like_2"/>
    <property type="match status" value="1"/>
</dbReference>
<evidence type="ECO:0000256" key="3">
    <source>
        <dbReference type="ARBA" id="ARBA00023125"/>
    </source>
</evidence>
<evidence type="ECO:0000256" key="2">
    <source>
        <dbReference type="ARBA" id="ARBA00023015"/>
    </source>
</evidence>
<dbReference type="SUPFAM" id="SSF46785">
    <property type="entry name" value="Winged helix' DNA-binding domain"/>
    <property type="match status" value="1"/>
</dbReference>
<keyword evidence="4" id="KW-0804">Transcription</keyword>
<dbReference type="RefSeq" id="WP_074749825.1">
    <property type="nucleotide sequence ID" value="NZ_FNCO01000001.1"/>
</dbReference>
<evidence type="ECO:0000259" key="5">
    <source>
        <dbReference type="PROSITE" id="PS50931"/>
    </source>
</evidence>
<accession>A0A1G7SKZ0</accession>
<dbReference type="SUPFAM" id="SSF53850">
    <property type="entry name" value="Periplasmic binding protein-like II"/>
    <property type="match status" value="1"/>
</dbReference>
<dbReference type="Pfam" id="PF00126">
    <property type="entry name" value="HTH_1"/>
    <property type="match status" value="1"/>
</dbReference>
<dbReference type="PANTHER" id="PTHR30126:SF94">
    <property type="entry name" value="LYSR FAMILY TRANSCRIPTIONAL REGULATOR"/>
    <property type="match status" value="1"/>
</dbReference>
<dbReference type="PROSITE" id="PS50931">
    <property type="entry name" value="HTH_LYSR"/>
    <property type="match status" value="1"/>
</dbReference>
<evidence type="ECO:0000256" key="1">
    <source>
        <dbReference type="ARBA" id="ARBA00009437"/>
    </source>
</evidence>
<dbReference type="STRING" id="89065.SAMN05216605_101485"/>
<dbReference type="InterPro" id="IPR036390">
    <property type="entry name" value="WH_DNA-bd_sf"/>
</dbReference>
<dbReference type="AlphaFoldDB" id="A0A1G7SKZ0"/>
<dbReference type="InterPro" id="IPR005119">
    <property type="entry name" value="LysR_subst-bd"/>
</dbReference>
<dbReference type="InterPro" id="IPR036388">
    <property type="entry name" value="WH-like_DNA-bd_sf"/>
</dbReference>
<keyword evidence="2" id="KW-0805">Transcription regulation</keyword>
<dbReference type="Pfam" id="PF03466">
    <property type="entry name" value="LysR_substrate"/>
    <property type="match status" value="1"/>
</dbReference>
<dbReference type="Gene3D" id="3.40.190.10">
    <property type="entry name" value="Periplasmic binding protein-like II"/>
    <property type="match status" value="2"/>
</dbReference>
<dbReference type="GO" id="GO:0003700">
    <property type="term" value="F:DNA-binding transcription factor activity"/>
    <property type="evidence" value="ECO:0007669"/>
    <property type="project" value="InterPro"/>
</dbReference>
<dbReference type="Gene3D" id="1.10.10.10">
    <property type="entry name" value="Winged helix-like DNA-binding domain superfamily/Winged helix DNA-binding domain"/>
    <property type="match status" value="1"/>
</dbReference>
<gene>
    <name evidence="6" type="ORF">SAMN05216605_101485</name>
</gene>